<dbReference type="InParanoid" id="A0A3M0CMB4"/>
<evidence type="ECO:0000256" key="1">
    <source>
        <dbReference type="ARBA" id="ARBA00022801"/>
    </source>
</evidence>
<feature type="compositionally biased region" description="Gly residues" evidence="3">
    <location>
        <begin position="713"/>
        <end position="727"/>
    </location>
</feature>
<dbReference type="SUPFAM" id="SSF53474">
    <property type="entry name" value="alpha/beta-Hydrolases"/>
    <property type="match status" value="1"/>
</dbReference>
<dbReference type="GO" id="GO:0004177">
    <property type="term" value="F:aminopeptidase activity"/>
    <property type="evidence" value="ECO:0007669"/>
    <property type="project" value="UniProtKB-KW"/>
</dbReference>
<dbReference type="Proteomes" id="UP000271227">
    <property type="component" value="Unassembled WGS sequence"/>
</dbReference>
<proteinExistence type="predicted"/>
<dbReference type="Gene3D" id="2.120.10.30">
    <property type="entry name" value="TolB, C-terminal domain"/>
    <property type="match status" value="2"/>
</dbReference>
<feature type="chain" id="PRO_5018007308" evidence="4">
    <location>
        <begin position="28"/>
        <end position="727"/>
    </location>
</feature>
<accession>A0A3M0CMB4</accession>
<dbReference type="PANTHER" id="PTHR42776:SF4">
    <property type="entry name" value="ACYLAMINO-ACID-RELEASING ENZYME"/>
    <property type="match status" value="1"/>
</dbReference>
<comment type="caution">
    <text evidence="6">The sequence shown here is derived from an EMBL/GenBank/DDBJ whole genome shotgun (WGS) entry which is preliminary data.</text>
</comment>
<keyword evidence="6" id="KW-0031">Aminopeptidase</keyword>
<dbReference type="Pfam" id="PF00326">
    <property type="entry name" value="Peptidase_S9"/>
    <property type="match status" value="1"/>
</dbReference>
<evidence type="ECO:0000256" key="3">
    <source>
        <dbReference type="SAM" id="MobiDB-lite"/>
    </source>
</evidence>
<dbReference type="RefSeq" id="WP_245999068.1">
    <property type="nucleotide sequence ID" value="NZ_REFR01000011.1"/>
</dbReference>
<dbReference type="InterPro" id="IPR029058">
    <property type="entry name" value="AB_hydrolase_fold"/>
</dbReference>
<dbReference type="SUPFAM" id="SSF82171">
    <property type="entry name" value="DPP6 N-terminal domain-like"/>
    <property type="match status" value="1"/>
</dbReference>
<evidence type="ECO:0000256" key="4">
    <source>
        <dbReference type="SAM" id="SignalP"/>
    </source>
</evidence>
<sequence>MIRTTPARLALAGLASFTLAFFTLALAGPSDGMAQDEQGTDTGPAKLSSADLFELEYAGDPRISPDGKTVVYVRRSQDIMADRTRSNLWAVASDGGDHRPLLSGRHSYSSPRWSPDGSRIAYISSHEGSPQLYVRWMDTGQTALVTNLSGRPRSISWSPDGRWIAFINSVPAEKTSLAKPPKKPKGAKWADGVKVTDSVIYRFNGLGYLDPAHAHVFVVPADGGTPRQLTDGAFNHGGRYSFSGGTLSWTADSGAVVFSANRNENWEYETIEADVYAAPLDGGALRRITNAPGAENGARMSPDGRRIAYIASENNDKAYRTARLVVADSDGGNPRVLTADLDRSVGGIRWAANGRGLYFTYDDRGMRQVAYSDLGGKRRIIAGDVGGTSLGRPYVGGSFTVADDGTVAYSRTRPDRPADVAVTDGRRARTLTALNEDLLAHRALGQVNEITYASTLDGTEIQGWYVTPPDFDPAKQYPLVLELHGGPHSAYGPHFSAEIQRYAAEGYVVFYDNYRGSTSYGEDFALLLQYKYSSRDDFTDHMSGIDALIARGFVDPDQLFITGGSAGGIASAYAIGLTDRFKAAAVAKPVINWLSKTLMGDIYMYQIKHQFPGMPWEELEHYWQRSPLSLVGNVTTPTLLITGEADYRTPIAETEQFYQALKLRKVDTVMVRVPGASHGIAARPSHLIAKVDNILAWFDRYRTPDATESTGDSTGGSTTGENTGGGR</sequence>
<dbReference type="InterPro" id="IPR001375">
    <property type="entry name" value="Peptidase_S9_cat"/>
</dbReference>
<dbReference type="PANTHER" id="PTHR42776">
    <property type="entry name" value="SERINE PEPTIDASE S9 FAMILY MEMBER"/>
    <property type="match status" value="1"/>
</dbReference>
<keyword evidence="2" id="KW-0720">Serine protease</keyword>
<evidence type="ECO:0000259" key="5">
    <source>
        <dbReference type="Pfam" id="PF00326"/>
    </source>
</evidence>
<dbReference type="InterPro" id="IPR011042">
    <property type="entry name" value="6-blade_b-propeller_TolB-like"/>
</dbReference>
<feature type="signal peptide" evidence="4">
    <location>
        <begin position="1"/>
        <end position="27"/>
    </location>
</feature>
<feature type="domain" description="Peptidase S9 prolyl oligopeptidase catalytic" evidence="5">
    <location>
        <begin position="493"/>
        <end position="701"/>
    </location>
</feature>
<reference evidence="6 7" key="1">
    <citation type="submission" date="2018-10" db="EMBL/GenBank/DDBJ databases">
        <title>Genomic Encyclopedia of Archaeal and Bacterial Type Strains, Phase II (KMG-II): from individual species to whole genera.</title>
        <authorList>
            <person name="Goeker M."/>
        </authorList>
    </citation>
    <scope>NUCLEOTIDE SEQUENCE [LARGE SCALE GENOMIC DNA]</scope>
    <source>
        <strain evidence="6 7">DSM 25217</strain>
    </source>
</reference>
<feature type="region of interest" description="Disordered" evidence="3">
    <location>
        <begin position="705"/>
        <end position="727"/>
    </location>
</feature>
<dbReference type="GO" id="GO:0004252">
    <property type="term" value="F:serine-type endopeptidase activity"/>
    <property type="evidence" value="ECO:0007669"/>
    <property type="project" value="TreeGrafter"/>
</dbReference>
<dbReference type="EMBL" id="REFR01000011">
    <property type="protein sequence ID" value="RMB08199.1"/>
    <property type="molecule type" value="Genomic_DNA"/>
</dbReference>
<gene>
    <name evidence="6" type="ORF">BXY39_2295</name>
</gene>
<dbReference type="Pfam" id="PF07676">
    <property type="entry name" value="PD40"/>
    <property type="match status" value="4"/>
</dbReference>
<keyword evidence="6" id="KW-0645">Protease</keyword>
<organism evidence="6 7">
    <name type="scientific">Eilatimonas milleporae</name>
    <dbReference type="NCBI Taxonomy" id="911205"/>
    <lineage>
        <taxon>Bacteria</taxon>
        <taxon>Pseudomonadati</taxon>
        <taxon>Pseudomonadota</taxon>
        <taxon>Alphaproteobacteria</taxon>
        <taxon>Kordiimonadales</taxon>
        <taxon>Kordiimonadaceae</taxon>
        <taxon>Eilatimonas</taxon>
    </lineage>
</organism>
<name>A0A3M0CMB4_9PROT</name>
<dbReference type="GO" id="GO:0006508">
    <property type="term" value="P:proteolysis"/>
    <property type="evidence" value="ECO:0007669"/>
    <property type="project" value="InterPro"/>
</dbReference>
<evidence type="ECO:0000313" key="6">
    <source>
        <dbReference type="EMBL" id="RMB08199.1"/>
    </source>
</evidence>
<keyword evidence="4" id="KW-0732">Signal</keyword>
<dbReference type="InterPro" id="IPR011659">
    <property type="entry name" value="WD40"/>
</dbReference>
<evidence type="ECO:0000313" key="7">
    <source>
        <dbReference type="Proteomes" id="UP000271227"/>
    </source>
</evidence>
<dbReference type="AlphaFoldDB" id="A0A3M0CMB4"/>
<keyword evidence="7" id="KW-1185">Reference proteome</keyword>
<evidence type="ECO:0000256" key="2">
    <source>
        <dbReference type="ARBA" id="ARBA00022825"/>
    </source>
</evidence>
<keyword evidence="1" id="KW-0378">Hydrolase</keyword>
<protein>
    <submittedName>
        <fullName evidence="6">Dipeptidyl aminopeptidase/acylaminoacyl peptidase</fullName>
    </submittedName>
</protein>
<dbReference type="Gene3D" id="3.40.50.1820">
    <property type="entry name" value="alpha/beta hydrolase"/>
    <property type="match status" value="1"/>
</dbReference>